<dbReference type="AlphaFoldDB" id="K9WKR6"/>
<reference evidence="3 4" key="1">
    <citation type="submission" date="2012-06" db="EMBL/GenBank/DDBJ databases">
        <title>Finished chromosome of genome of Microcoleus sp. PCC 7113.</title>
        <authorList>
            <consortium name="US DOE Joint Genome Institute"/>
            <person name="Gugger M."/>
            <person name="Coursin T."/>
            <person name="Rippka R."/>
            <person name="Tandeau De Marsac N."/>
            <person name="Huntemann M."/>
            <person name="Wei C.-L."/>
            <person name="Han J."/>
            <person name="Detter J.C."/>
            <person name="Han C."/>
            <person name="Tapia R."/>
            <person name="Chen A."/>
            <person name="Kyrpides N."/>
            <person name="Mavromatis K."/>
            <person name="Markowitz V."/>
            <person name="Szeto E."/>
            <person name="Ivanova N."/>
            <person name="Pagani I."/>
            <person name="Pati A."/>
            <person name="Goodwin L."/>
            <person name="Nordberg H.P."/>
            <person name="Cantor M.N."/>
            <person name="Hua S.X."/>
            <person name="Woyke T."/>
            <person name="Kerfeld C.A."/>
        </authorList>
    </citation>
    <scope>NUCLEOTIDE SEQUENCE [LARGE SCALE GENOMIC DNA]</scope>
    <source>
        <strain evidence="3 4">PCC 7113</strain>
    </source>
</reference>
<dbReference type="Pfam" id="PF22734">
    <property type="entry name" value="NNH2"/>
    <property type="match status" value="1"/>
</dbReference>
<keyword evidence="4" id="KW-1185">Reference proteome</keyword>
<dbReference type="InterPro" id="IPR027417">
    <property type="entry name" value="P-loop_NTPase"/>
</dbReference>
<dbReference type="STRING" id="1173027.Mic7113_5127"/>
<gene>
    <name evidence="3" type="ORF">Mic7113_5127</name>
</gene>
<dbReference type="Pfam" id="PF05729">
    <property type="entry name" value="NACHT"/>
    <property type="match status" value="1"/>
</dbReference>
<dbReference type="Gene3D" id="3.40.50.300">
    <property type="entry name" value="P-loop containing nucleotide triphosphate hydrolases"/>
    <property type="match status" value="1"/>
</dbReference>
<proteinExistence type="predicted"/>
<sequence>MVDLLVAWGVAQTVGFIFKPILEDLAKDAAKDFAKDFLKDSLKHVLLPDKEPVNIAIGKAIKEFLQLVQQQLEVADLSEAEQKQYTEPLKQFLKNKSVKEVLGSAFKDDCQGLDTKKLAKIWHELNLLPLPDDFSWKQVNKPYLNKVKAIIRESPQLRAILDSQNIEATAKNTKELAGIVPEFDLRRYQEGIRERYANLNLDSLDTTVYDYREKLKVWQVFIAQNVRECQDFLHQVYEIPKEHQKRLRESNELEAEFDPQEWERYKQVYYQQPVRSVLDVVNDLQSDRLPPQPPLVRGEQDSLSLSKGQKQDFVPVPPLNKGGLGGVNAGCNYIVILGDPGSGKSTLLQYIALNWARTPLNNVISQPIPLLIELRSYSRDRNSGQCKDFLEFCHKGSVICRLNQHELHERLKSGKVLVMFDGLDEVFDPVQREEVITDIHRFTNDYPNVRVILTSRIIGYKPQRLRDAQFRHFMLQDLESEQIQDFIHRWHELTFTDEADKVRKRERLQQAIKTSSAIGELAGNPLLLTMMAILNRNQELPRDRPELYNQASRVLLHQWDVEQKLLEHPRIDSVAIDYKDKQAMLRQVAYFMQAADQGLAGNLIRGEDLEKILTGYLKSIEVSEARTVARLLVEQLRSRNFILCFLGGDSYGFVHRTFLEYFCASEFVDRFGKRGLEGGLTLEELKTEVFGKHWQDESWHEVLRLIAGMIDTSFAGEIIEYLMALDGEAQKFINLFLAAECLSEVRNLSTNIATQLLNHLKKIAAYGYYETVGTEEYMLIVGIRSRAVKAIARTWREDQKILKWLKNMH</sequence>
<name>K9WKR6_9CYAN</name>
<feature type="region of interest" description="Disordered" evidence="1">
    <location>
        <begin position="288"/>
        <end position="307"/>
    </location>
</feature>
<protein>
    <submittedName>
        <fullName evidence="3">Putative NTPase (NACHT family)</fullName>
    </submittedName>
</protein>
<dbReference type="RefSeq" id="WP_015184916.1">
    <property type="nucleotide sequence ID" value="NC_019738.1"/>
</dbReference>
<dbReference type="Proteomes" id="UP000010471">
    <property type="component" value="Chromosome"/>
</dbReference>
<dbReference type="KEGG" id="mic:Mic7113_5127"/>
<dbReference type="SUPFAM" id="SSF52540">
    <property type="entry name" value="P-loop containing nucleoside triphosphate hydrolases"/>
    <property type="match status" value="1"/>
</dbReference>
<dbReference type="PATRIC" id="fig|1173027.3.peg.5681"/>
<organism evidence="3 4">
    <name type="scientific">Allocoleopsis franciscana PCC 7113</name>
    <dbReference type="NCBI Taxonomy" id="1173027"/>
    <lineage>
        <taxon>Bacteria</taxon>
        <taxon>Bacillati</taxon>
        <taxon>Cyanobacteriota</taxon>
        <taxon>Cyanophyceae</taxon>
        <taxon>Coleofasciculales</taxon>
        <taxon>Coleofasciculaceae</taxon>
        <taxon>Allocoleopsis</taxon>
        <taxon>Allocoleopsis franciscana</taxon>
    </lineage>
</organism>
<accession>K9WKR6</accession>
<dbReference type="PANTHER" id="PTHR46844:SF1">
    <property type="entry name" value="SLR5058 PROTEIN"/>
    <property type="match status" value="1"/>
</dbReference>
<dbReference type="EMBL" id="CP003630">
    <property type="protein sequence ID" value="AFZ20783.1"/>
    <property type="molecule type" value="Genomic_DNA"/>
</dbReference>
<dbReference type="PROSITE" id="PS50837">
    <property type="entry name" value="NACHT"/>
    <property type="match status" value="1"/>
</dbReference>
<evidence type="ECO:0000259" key="2">
    <source>
        <dbReference type="PROSITE" id="PS50837"/>
    </source>
</evidence>
<evidence type="ECO:0000256" key="1">
    <source>
        <dbReference type="SAM" id="MobiDB-lite"/>
    </source>
</evidence>
<evidence type="ECO:0000313" key="4">
    <source>
        <dbReference type="Proteomes" id="UP000010471"/>
    </source>
</evidence>
<dbReference type="HOGENOM" id="CLU_002747_1_0_3"/>
<dbReference type="PANTHER" id="PTHR46844">
    <property type="entry name" value="SLR5058 PROTEIN"/>
    <property type="match status" value="1"/>
</dbReference>
<dbReference type="InterPro" id="IPR054569">
    <property type="entry name" value="NNH2"/>
</dbReference>
<evidence type="ECO:0000313" key="3">
    <source>
        <dbReference type="EMBL" id="AFZ20783.1"/>
    </source>
</evidence>
<dbReference type="eggNOG" id="COG5635">
    <property type="taxonomic scope" value="Bacteria"/>
</dbReference>
<feature type="domain" description="NACHT" evidence="2">
    <location>
        <begin position="332"/>
        <end position="456"/>
    </location>
</feature>
<dbReference type="InterPro" id="IPR007111">
    <property type="entry name" value="NACHT_NTPase"/>
</dbReference>